<dbReference type="SMART" id="SM00175">
    <property type="entry name" value="RAB"/>
    <property type="match status" value="1"/>
</dbReference>
<dbReference type="PANTHER" id="PTHR47979">
    <property type="entry name" value="DRAB11-RELATED"/>
    <property type="match status" value="1"/>
</dbReference>
<feature type="compositionally biased region" description="Polar residues" evidence="5">
    <location>
        <begin position="1000"/>
        <end position="1009"/>
    </location>
</feature>
<comment type="caution">
    <text evidence="7">The sequence shown here is derived from an EMBL/GenBank/DDBJ whole genome shotgun (WGS) entry which is preliminary data.</text>
</comment>
<protein>
    <submittedName>
        <fullName evidence="7">Transporter</fullName>
    </submittedName>
</protein>
<feature type="compositionally biased region" description="Low complexity" evidence="5">
    <location>
        <begin position="526"/>
        <end position="562"/>
    </location>
</feature>
<feature type="region of interest" description="Disordered" evidence="5">
    <location>
        <begin position="867"/>
        <end position="1066"/>
    </location>
</feature>
<keyword evidence="6" id="KW-1133">Transmembrane helix</keyword>
<feature type="compositionally biased region" description="Low complexity" evidence="5">
    <location>
        <begin position="1094"/>
        <end position="1108"/>
    </location>
</feature>
<comment type="subcellular location">
    <subcellularLocation>
        <location evidence="1">Membrane</location>
    </subcellularLocation>
</comment>
<dbReference type="InterPro" id="IPR005225">
    <property type="entry name" value="Small_GTP-bd"/>
</dbReference>
<dbReference type="GO" id="GO:0005525">
    <property type="term" value="F:GTP binding"/>
    <property type="evidence" value="ECO:0007669"/>
    <property type="project" value="InterPro"/>
</dbReference>
<evidence type="ECO:0000256" key="1">
    <source>
        <dbReference type="ARBA" id="ARBA00004370"/>
    </source>
</evidence>
<keyword evidence="3" id="KW-0547">Nucleotide-binding</keyword>
<keyword evidence="4 6" id="KW-0472">Membrane</keyword>
<reference evidence="7 8" key="1">
    <citation type="journal article" date="2015" name="Sci. Rep.">
        <title>Chromosome-level genome map provides insights into diverse defense mechanisms in the medicinal fungus Ganoderma sinense.</title>
        <authorList>
            <person name="Zhu Y."/>
            <person name="Xu J."/>
            <person name="Sun C."/>
            <person name="Zhou S."/>
            <person name="Xu H."/>
            <person name="Nelson D.R."/>
            <person name="Qian J."/>
            <person name="Song J."/>
            <person name="Luo H."/>
            <person name="Xiang L."/>
            <person name="Li Y."/>
            <person name="Xu Z."/>
            <person name="Ji A."/>
            <person name="Wang L."/>
            <person name="Lu S."/>
            <person name="Hayward A."/>
            <person name="Sun W."/>
            <person name="Li X."/>
            <person name="Schwartz D.C."/>
            <person name="Wang Y."/>
            <person name="Chen S."/>
        </authorList>
    </citation>
    <scope>NUCLEOTIDE SEQUENCE [LARGE SCALE GENOMIC DNA]</scope>
    <source>
        <strain evidence="7 8">ZZ0214-1</strain>
    </source>
</reference>
<dbReference type="EMBL" id="AYKW01000012">
    <property type="protein sequence ID" value="PIL31905.1"/>
    <property type="molecule type" value="Genomic_DNA"/>
</dbReference>
<feature type="region of interest" description="Disordered" evidence="5">
    <location>
        <begin position="1093"/>
        <end position="1175"/>
    </location>
</feature>
<dbReference type="SMART" id="SM00174">
    <property type="entry name" value="RHO"/>
    <property type="match status" value="1"/>
</dbReference>
<dbReference type="STRING" id="1077348.A0A2G8SDQ8"/>
<evidence type="ECO:0000256" key="5">
    <source>
        <dbReference type="SAM" id="MobiDB-lite"/>
    </source>
</evidence>
<feature type="compositionally biased region" description="Gly residues" evidence="5">
    <location>
        <begin position="904"/>
        <end position="914"/>
    </location>
</feature>
<feature type="compositionally biased region" description="Low complexity" evidence="5">
    <location>
        <begin position="1049"/>
        <end position="1061"/>
    </location>
</feature>
<feature type="compositionally biased region" description="Low complexity" evidence="5">
    <location>
        <begin position="583"/>
        <end position="599"/>
    </location>
</feature>
<dbReference type="Pfam" id="PF00071">
    <property type="entry name" value="Ras"/>
    <property type="match status" value="1"/>
</dbReference>
<dbReference type="PROSITE" id="PS51419">
    <property type="entry name" value="RAB"/>
    <property type="match status" value="1"/>
</dbReference>
<dbReference type="GO" id="GO:0016020">
    <property type="term" value="C:membrane"/>
    <property type="evidence" value="ECO:0007669"/>
    <property type="project" value="UniProtKB-SubCell"/>
</dbReference>
<name>A0A2G8SDQ8_9APHY</name>
<feature type="region of interest" description="Disordered" evidence="5">
    <location>
        <begin position="668"/>
        <end position="687"/>
    </location>
</feature>
<evidence type="ECO:0000256" key="6">
    <source>
        <dbReference type="SAM" id="Phobius"/>
    </source>
</evidence>
<feature type="region of interest" description="Disordered" evidence="5">
    <location>
        <begin position="693"/>
        <end position="719"/>
    </location>
</feature>
<dbReference type="NCBIfam" id="TIGR00231">
    <property type="entry name" value="small_GTP"/>
    <property type="match status" value="1"/>
</dbReference>
<comment type="similarity">
    <text evidence="2">Belongs to the small GTPase superfamily. Rab family.</text>
</comment>
<feature type="compositionally biased region" description="Basic and acidic residues" evidence="5">
    <location>
        <begin position="882"/>
        <end position="895"/>
    </location>
</feature>
<feature type="compositionally biased region" description="Low complexity" evidence="5">
    <location>
        <begin position="988"/>
        <end position="999"/>
    </location>
</feature>
<accession>A0A2G8SDQ8</accession>
<dbReference type="PROSITE" id="PS51421">
    <property type="entry name" value="RAS"/>
    <property type="match status" value="1"/>
</dbReference>
<feature type="compositionally biased region" description="Polar residues" evidence="5">
    <location>
        <begin position="563"/>
        <end position="582"/>
    </location>
</feature>
<evidence type="ECO:0000256" key="4">
    <source>
        <dbReference type="ARBA" id="ARBA00023136"/>
    </source>
</evidence>
<feature type="region of interest" description="Disordered" evidence="5">
    <location>
        <begin position="351"/>
        <end position="379"/>
    </location>
</feature>
<evidence type="ECO:0000256" key="3">
    <source>
        <dbReference type="ARBA" id="ARBA00022741"/>
    </source>
</evidence>
<organism evidence="7 8">
    <name type="scientific">Ganoderma sinense ZZ0214-1</name>
    <dbReference type="NCBI Taxonomy" id="1077348"/>
    <lineage>
        <taxon>Eukaryota</taxon>
        <taxon>Fungi</taxon>
        <taxon>Dikarya</taxon>
        <taxon>Basidiomycota</taxon>
        <taxon>Agaricomycotina</taxon>
        <taxon>Agaricomycetes</taxon>
        <taxon>Polyporales</taxon>
        <taxon>Polyporaceae</taxon>
        <taxon>Ganoderma</taxon>
    </lineage>
</organism>
<dbReference type="InterPro" id="IPR001806">
    <property type="entry name" value="Small_GTPase"/>
</dbReference>
<dbReference type="SMART" id="SM00173">
    <property type="entry name" value="RAS"/>
    <property type="match status" value="1"/>
</dbReference>
<keyword evidence="8" id="KW-1185">Reference proteome</keyword>
<feature type="compositionally biased region" description="Polar residues" evidence="5">
    <location>
        <begin position="694"/>
        <end position="719"/>
    </location>
</feature>
<feature type="compositionally biased region" description="Low complexity" evidence="5">
    <location>
        <begin position="474"/>
        <end position="515"/>
    </location>
</feature>
<feature type="compositionally biased region" description="Low complexity" evidence="5">
    <location>
        <begin position="443"/>
        <end position="464"/>
    </location>
</feature>
<gene>
    <name evidence="7" type="ORF">GSI_06609</name>
</gene>
<feature type="compositionally biased region" description="Low complexity" evidence="5">
    <location>
        <begin position="677"/>
        <end position="687"/>
    </location>
</feature>
<dbReference type="PRINTS" id="PR00449">
    <property type="entry name" value="RASTRNSFRMNG"/>
</dbReference>
<dbReference type="SUPFAM" id="SSF52540">
    <property type="entry name" value="P-loop containing nucleoside triphosphate hydrolases"/>
    <property type="match status" value="1"/>
</dbReference>
<dbReference type="FunFam" id="3.40.50.300:FF:001193">
    <property type="entry name" value="Rab family, other"/>
    <property type="match status" value="1"/>
</dbReference>
<dbReference type="SMART" id="SM00176">
    <property type="entry name" value="RAN"/>
    <property type="match status" value="1"/>
</dbReference>
<evidence type="ECO:0000313" key="7">
    <source>
        <dbReference type="EMBL" id="PIL31905.1"/>
    </source>
</evidence>
<evidence type="ECO:0000256" key="2">
    <source>
        <dbReference type="ARBA" id="ARBA00006270"/>
    </source>
</evidence>
<dbReference type="CDD" id="cd12087">
    <property type="entry name" value="TM_EGFR-like"/>
    <property type="match status" value="1"/>
</dbReference>
<dbReference type="InterPro" id="IPR027417">
    <property type="entry name" value="P-loop_NTPase"/>
</dbReference>
<dbReference type="Proteomes" id="UP000230002">
    <property type="component" value="Unassembled WGS sequence"/>
</dbReference>
<feature type="compositionally biased region" description="Low complexity" evidence="5">
    <location>
        <begin position="919"/>
        <end position="928"/>
    </location>
</feature>
<feature type="transmembrane region" description="Helical" evidence="6">
    <location>
        <begin position="791"/>
        <end position="814"/>
    </location>
</feature>
<dbReference type="Gene3D" id="3.40.50.300">
    <property type="entry name" value="P-loop containing nucleotide triphosphate hydrolases"/>
    <property type="match status" value="1"/>
</dbReference>
<evidence type="ECO:0000313" key="8">
    <source>
        <dbReference type="Proteomes" id="UP000230002"/>
    </source>
</evidence>
<keyword evidence="6" id="KW-0812">Transmembrane</keyword>
<dbReference type="GO" id="GO:0003924">
    <property type="term" value="F:GTPase activity"/>
    <property type="evidence" value="ECO:0007669"/>
    <property type="project" value="InterPro"/>
</dbReference>
<sequence>MAYSDYNADATELLETYDFLMKFIIIGEAGTGKTCLLHQFTHNSFKEHSQHTIGVEFSSRTVKLGEKRIKLQLWDTAGQERFRSVTRSYYRGAAGAILVYDITSRASFSKLSRWLEDARALGSQHLVTVLVGNKSDREEEREVEWAEASRWAAEHDVHFLEASSLTGDNVEAPFLLCARSILLAIESGSLDPEKAGSGVSYGDRALRRVNSSSRLSFGSLSGSRRKSTTVKLKIPGTGRVGLRRTFPTLSAIVFVAAYPFPSFIPSTLTPPHCSITANKLLSSQARPSPVAWRKASVLEPGVQYSVRGTKNKAHALSWLALSHLALSVASRASRSPLTAAIRDIDKSVSSSSLTLSSSNNVSASPASTGGANSSLVSSSPTLSSSVLPSSSSGTATPAPLSSVRFQASSIVSSSFSSPLSERSSSATLHILSTTLVTSLDQTISSTGSTAPGSSARSTSLPRSSNRNSVMVGPSGSTSATASTTSDSSQASPAKSTTASSTSKAQTTTDTASSQTVGENQDPTPPVSSTSKSSSAMTTPISSGGDGTTATASTSGPIASTTTHTQIALPSQKTDTGSAAPTASDSGVSSSSFSPSVSPGHTQPSANVSIPLPLPPTSTSVAPSLTAVSAASSPISTVPVLSTRINALPAPHSTVPSSSQPILTTHVQGTVASGGSGTSTSPTTSPTLPSVALSDNGSKASAIAQGSNRSSPITTSTITDKPETTLSSPVFFTVTDSQNHTTISEPPVFTSVEVTTSNGEQVSITHVVANPTGIWGVDEATSSHGFFSNSGAVAGVFLVVGLVIAAIIAGIFLYFRRRRQHAPRFIESISRPLPMPDDPFEDPRTLLPPPEMQYASGYADHTLVIAGAATPHPTPSRSPFDSDLDHASSHSSEARPRGKRVHGLGLAGVGAGGGLHYEESSQSSFHSRSGQLTQRGPVGLAITTDIRSDSASSGRGEPSSAQSSPSIYPPSLLTLSGEDNDSLVNVSLGNNNGTTRFTNTSATRLPSPTTRKPVPLHNLPEPIAPVARSPQQQQAEQTRPPVIPPRSPLRRNSTATSRSLSRSPPPFRLSIIQTQLKNPELANAALQPYEPLTPPTSLASLSPAGSSSGHEAFTPVSPSDAIAAANPFSDAHAQQTPHSEIITAFPMTRSGNKRETFYTRTRGSQRRPSVEWRQRD</sequence>
<proteinExistence type="inferred from homology"/>
<feature type="compositionally biased region" description="Polar residues" evidence="5">
    <location>
        <begin position="948"/>
        <end position="965"/>
    </location>
</feature>
<dbReference type="AlphaFoldDB" id="A0A2G8SDQ8"/>
<dbReference type="OrthoDB" id="3250803at2759"/>
<dbReference type="InterPro" id="IPR050209">
    <property type="entry name" value="Rab_GTPases_membrane_traffic"/>
</dbReference>
<feature type="region of interest" description="Disordered" evidence="5">
    <location>
        <begin position="443"/>
        <end position="611"/>
    </location>
</feature>